<dbReference type="InterPro" id="IPR039446">
    <property type="entry name" value="DauR-like"/>
</dbReference>
<dbReference type="OrthoDB" id="9796595at2"/>
<dbReference type="AlphaFoldDB" id="A0A0D5XXN5"/>
<sequence>MKPPKSRFCAEHAAERQLLFKVLRSTVTMLGNVVGRHIEIVLHDLSRPEASIVAIANGHVTGRRVGSPVLGGPRDDLGFIAVRRAMEDRSGSEPVVVENYPTTAPDGRPLRSSTVVYRDSSGQPFATLCSNADLSGLAAAHACLGELLGLAVAPEPRGDEPQDMEQLMAQIIHGACPGGTALMKKPQKLDAVRQMQDRGLFIVKGGIEKAAAALGVTRYTIYNYLDQLRATDHANPSARNQE</sequence>
<accession>A0A0D5XXN5</accession>
<dbReference type="PANTHER" id="PTHR35568:SF1">
    <property type="entry name" value="TRANSCRIPTIONAL REGULATOR DAUR"/>
    <property type="match status" value="1"/>
</dbReference>
<dbReference type="Proteomes" id="UP000032748">
    <property type="component" value="Chromosome"/>
</dbReference>
<proteinExistence type="predicted"/>
<evidence type="ECO:0000313" key="4">
    <source>
        <dbReference type="Proteomes" id="UP000032748"/>
    </source>
</evidence>
<name>A0A0D5XXN5_9PSED</name>
<evidence type="ECO:0000259" key="1">
    <source>
        <dbReference type="Pfam" id="PF08348"/>
    </source>
</evidence>
<dbReference type="InterPro" id="IPR013559">
    <property type="entry name" value="YheO"/>
</dbReference>
<dbReference type="KEGG" id="pcz:PCL1606_21270"/>
<organism evidence="3 4">
    <name type="scientific">Pseudomonas chlororaphis</name>
    <dbReference type="NCBI Taxonomy" id="587753"/>
    <lineage>
        <taxon>Bacteria</taxon>
        <taxon>Pseudomonadati</taxon>
        <taxon>Pseudomonadota</taxon>
        <taxon>Gammaproteobacteria</taxon>
        <taxon>Pseudomonadales</taxon>
        <taxon>Pseudomonadaceae</taxon>
        <taxon>Pseudomonas</taxon>
    </lineage>
</organism>
<dbReference type="RefSeq" id="WP_045882127.1">
    <property type="nucleotide sequence ID" value="NZ_CP011110.1"/>
</dbReference>
<dbReference type="Pfam" id="PF08348">
    <property type="entry name" value="PAS_6"/>
    <property type="match status" value="1"/>
</dbReference>
<dbReference type="EMBL" id="CP011110">
    <property type="protein sequence ID" value="AKA23580.1"/>
    <property type="molecule type" value="Genomic_DNA"/>
</dbReference>
<feature type="domain" description="YheO-like" evidence="1">
    <location>
        <begin position="22"/>
        <end position="141"/>
    </location>
</feature>
<gene>
    <name evidence="3" type="ORF">PCL1606_21270</name>
</gene>
<reference evidence="3 4" key="1">
    <citation type="journal article" date="2015" name="Mol. Plant Microbe Interact.">
        <title>Comparative Genomic Analysis of Pseudomonas chlororaphis PCL1606 Reveals New Insight into Antifungal Compounds Involved in Biocontrol.</title>
        <authorList>
            <person name="Calderon C.E."/>
            <person name="Ramos C."/>
            <person name="de Vicente A."/>
            <person name="Cazorla F.M."/>
        </authorList>
    </citation>
    <scope>NUCLEOTIDE SEQUENCE [LARGE SCALE GENOMIC DNA]</scope>
    <source>
        <strain evidence="3 4">PCL1606</strain>
    </source>
</reference>
<evidence type="ECO:0000313" key="3">
    <source>
        <dbReference type="EMBL" id="AKA23580.1"/>
    </source>
</evidence>
<dbReference type="InterPro" id="IPR039445">
    <property type="entry name" value="DauR-like_HTH"/>
</dbReference>
<feature type="domain" description="Transcriptional regulator DauR-like HTH" evidence="2">
    <location>
        <begin position="181"/>
        <end position="226"/>
    </location>
</feature>
<dbReference type="Pfam" id="PF13309">
    <property type="entry name" value="HTH_22"/>
    <property type="match status" value="1"/>
</dbReference>
<protein>
    <recommendedName>
        <fullName evidence="5">YheO-like, PAS domain-containing protein</fullName>
    </recommendedName>
</protein>
<dbReference type="PATRIC" id="fig|587753.10.peg.2125"/>
<evidence type="ECO:0008006" key="5">
    <source>
        <dbReference type="Google" id="ProtNLM"/>
    </source>
</evidence>
<evidence type="ECO:0000259" key="2">
    <source>
        <dbReference type="Pfam" id="PF13309"/>
    </source>
</evidence>
<dbReference type="PANTHER" id="PTHR35568">
    <property type="entry name" value="TRANSCRIPTIONAL REGULATOR DAUR"/>
    <property type="match status" value="1"/>
</dbReference>